<evidence type="ECO:0000256" key="7">
    <source>
        <dbReference type="SAM" id="SignalP"/>
    </source>
</evidence>
<dbReference type="SUPFAM" id="SSF141571">
    <property type="entry name" value="Pentapeptide repeat-like"/>
    <property type="match status" value="1"/>
</dbReference>
<dbReference type="InterPro" id="IPR015500">
    <property type="entry name" value="Peptidase_S8_subtilisin-rel"/>
</dbReference>
<feature type="signal peptide" evidence="7">
    <location>
        <begin position="1"/>
        <end position="35"/>
    </location>
</feature>
<dbReference type="SUPFAM" id="SSF52743">
    <property type="entry name" value="Subtilisin-like"/>
    <property type="match status" value="1"/>
</dbReference>
<feature type="active site" description="Charge relay system" evidence="5 6">
    <location>
        <position position="149"/>
    </location>
</feature>
<evidence type="ECO:0000256" key="4">
    <source>
        <dbReference type="ARBA" id="ARBA00022825"/>
    </source>
</evidence>
<evidence type="ECO:0000256" key="5">
    <source>
        <dbReference type="PIRSR" id="PIRSR615500-1"/>
    </source>
</evidence>
<dbReference type="OrthoDB" id="3644449at2"/>
<comment type="caution">
    <text evidence="9">The sequence shown here is derived from an EMBL/GenBank/DDBJ whole genome shotgun (WGS) entry which is preliminary data.</text>
</comment>
<dbReference type="EMBL" id="BJYY01000004">
    <property type="protein sequence ID" value="GEO33235.1"/>
    <property type="molecule type" value="Genomic_DNA"/>
</dbReference>
<proteinExistence type="inferred from homology"/>
<dbReference type="Proteomes" id="UP000321181">
    <property type="component" value="Unassembled WGS sequence"/>
</dbReference>
<dbReference type="InterPro" id="IPR036852">
    <property type="entry name" value="Peptidase_S8/S53_dom_sf"/>
</dbReference>
<evidence type="ECO:0000256" key="2">
    <source>
        <dbReference type="ARBA" id="ARBA00022670"/>
    </source>
</evidence>
<evidence type="ECO:0000256" key="6">
    <source>
        <dbReference type="PROSITE-ProRule" id="PRU01240"/>
    </source>
</evidence>
<dbReference type="Gene3D" id="3.40.50.200">
    <property type="entry name" value="Peptidase S8/S53 domain"/>
    <property type="match status" value="1"/>
</dbReference>
<dbReference type="PANTHER" id="PTHR43806">
    <property type="entry name" value="PEPTIDASE S8"/>
    <property type="match status" value="1"/>
</dbReference>
<evidence type="ECO:0000256" key="1">
    <source>
        <dbReference type="ARBA" id="ARBA00011073"/>
    </source>
</evidence>
<dbReference type="InterPro" id="IPR000209">
    <property type="entry name" value="Peptidase_S8/S53_dom"/>
</dbReference>
<dbReference type="PANTHER" id="PTHR43806:SF11">
    <property type="entry name" value="CEREVISIN-RELATED"/>
    <property type="match status" value="1"/>
</dbReference>
<dbReference type="PROSITE" id="PS51892">
    <property type="entry name" value="SUBTILASE"/>
    <property type="match status" value="1"/>
</dbReference>
<dbReference type="AlphaFoldDB" id="A0A512D9W2"/>
<gene>
    <name evidence="9" type="ORF">CAE01nite_09600</name>
</gene>
<dbReference type="GO" id="GO:0006508">
    <property type="term" value="P:proteolysis"/>
    <property type="evidence" value="ECO:0007669"/>
    <property type="project" value="UniProtKB-KW"/>
</dbReference>
<protein>
    <recommendedName>
        <fullName evidence="8">Peptidase S8/S53 domain-containing protein</fullName>
    </recommendedName>
</protein>
<evidence type="ECO:0000313" key="10">
    <source>
        <dbReference type="Proteomes" id="UP000321181"/>
    </source>
</evidence>
<feature type="chain" id="PRO_5022217977" description="Peptidase S8/S53 domain-containing protein" evidence="7">
    <location>
        <begin position="36"/>
        <end position="550"/>
    </location>
</feature>
<keyword evidence="2 6" id="KW-0645">Protease</keyword>
<feature type="active site" description="Charge relay system" evidence="5 6">
    <location>
        <position position="111"/>
    </location>
</feature>
<feature type="active site" description="Charge relay system" evidence="5 6">
    <location>
        <position position="357"/>
    </location>
</feature>
<evidence type="ECO:0000256" key="3">
    <source>
        <dbReference type="ARBA" id="ARBA00022801"/>
    </source>
</evidence>
<evidence type="ECO:0000313" key="9">
    <source>
        <dbReference type="EMBL" id="GEO33235.1"/>
    </source>
</evidence>
<keyword evidence="10" id="KW-1185">Reference proteome</keyword>
<dbReference type="PRINTS" id="PR00723">
    <property type="entry name" value="SUBTILISIN"/>
</dbReference>
<dbReference type="GO" id="GO:0004252">
    <property type="term" value="F:serine-type endopeptidase activity"/>
    <property type="evidence" value="ECO:0007669"/>
    <property type="project" value="UniProtKB-UniRule"/>
</dbReference>
<comment type="similarity">
    <text evidence="1 6">Belongs to the peptidase S8 family.</text>
</comment>
<dbReference type="Pfam" id="PF00082">
    <property type="entry name" value="Peptidase_S8"/>
    <property type="match status" value="1"/>
</dbReference>
<reference evidence="9 10" key="1">
    <citation type="submission" date="2019-07" db="EMBL/GenBank/DDBJ databases">
        <title>Whole genome shotgun sequence of Cellulomonas aerilata NBRC 106308.</title>
        <authorList>
            <person name="Hosoyama A."/>
            <person name="Uohara A."/>
            <person name="Ohji S."/>
            <person name="Ichikawa N."/>
        </authorList>
    </citation>
    <scope>NUCLEOTIDE SEQUENCE [LARGE SCALE GENOMIC DNA]</scope>
    <source>
        <strain evidence="9 10">NBRC 106308</strain>
    </source>
</reference>
<keyword evidence="4 6" id="KW-0720">Serine protease</keyword>
<dbReference type="InterPro" id="IPR050131">
    <property type="entry name" value="Peptidase_S8_subtilisin-like"/>
</dbReference>
<dbReference type="RefSeq" id="WP_146900753.1">
    <property type="nucleotide sequence ID" value="NZ_BAAARM010000002.1"/>
</dbReference>
<accession>A0A512D9W2</accession>
<keyword evidence="3 6" id="KW-0378">Hydrolase</keyword>
<organism evidence="9 10">
    <name type="scientific">Cellulomonas aerilata</name>
    <dbReference type="NCBI Taxonomy" id="515326"/>
    <lineage>
        <taxon>Bacteria</taxon>
        <taxon>Bacillati</taxon>
        <taxon>Actinomycetota</taxon>
        <taxon>Actinomycetes</taxon>
        <taxon>Micrococcales</taxon>
        <taxon>Cellulomonadaceae</taxon>
        <taxon>Cellulomonas</taxon>
    </lineage>
</organism>
<evidence type="ECO:0000259" key="8">
    <source>
        <dbReference type="Pfam" id="PF00082"/>
    </source>
</evidence>
<keyword evidence="7" id="KW-0732">Signal</keyword>
<sequence>MHETQPGHLRRWGAVIGSSALLSGLVVGTGGAAHAAGDATAPATTTPVVGTEWGDDQADKAALKLGKHVDSLDPGSLFTLTHAVGARTAWTQKDAAGRAVTGQGVTVAVLDSGVQAVPGLDQPGQLVRGPDLSLEVNSEERLADDTFGHGTHMAGIIGGSDPVAVDPKTGAPKATDPSVQLGVAPDAQLLALKLATTDGSTDVSQVIAALDWVAQHRTDNGMNVRVVNLSFGTEAIQPYQVDPLAAAAEHAWRNGLVVVVSGGNDGEDAGSLSNPAIDPYVIAVGASDPNGLTSGWVSPSVADFSSRGTAARHVDLVAPGRSVVSFRAPGSSVDLEHPEGLVEGDTTGRLFRGSGTSQAAAVVSGAAALVLQANPSLTPDQVKDVLVRTARPLSGEPVVDAGAGQLNVAAAVEAAKKVVVDAKHPAVTQRWAPATGLGSLDLARGGSHLANPETGEVLVGEVDVLGTPWNPATWTQASASATAWDGGLWMRARWSGDTWTSTGWARARWSDTAWSRARWSDASWDRARWSRARWSDASWERARWSSIPWT</sequence>
<name>A0A512D9W2_9CELL</name>
<feature type="domain" description="Peptidase S8/S53" evidence="8">
    <location>
        <begin position="102"/>
        <end position="402"/>
    </location>
</feature>